<accession>A0A397JER7</accession>
<dbReference type="InterPro" id="IPR001087">
    <property type="entry name" value="GDSL"/>
</dbReference>
<dbReference type="InterPro" id="IPR036514">
    <property type="entry name" value="SGNH_hydro_sf"/>
</dbReference>
<reference evidence="2 3" key="1">
    <citation type="submission" date="2018-08" db="EMBL/GenBank/DDBJ databases">
        <title>Genome and evolution of the arbuscular mycorrhizal fungus Diversispora epigaea (formerly Glomus versiforme) and its bacterial endosymbionts.</title>
        <authorList>
            <person name="Sun X."/>
            <person name="Fei Z."/>
            <person name="Harrison M."/>
        </authorList>
    </citation>
    <scope>NUCLEOTIDE SEQUENCE [LARGE SCALE GENOMIC DNA]</scope>
    <source>
        <strain evidence="2 3">IT104</strain>
    </source>
</reference>
<evidence type="ECO:0000313" key="2">
    <source>
        <dbReference type="EMBL" id="RHZ86067.1"/>
    </source>
</evidence>
<comment type="caution">
    <text evidence="2">The sequence shown here is derived from an EMBL/GenBank/DDBJ whole genome shotgun (WGS) entry which is preliminary data.</text>
</comment>
<feature type="chain" id="PRO_5017462151" description="SGNH hydrolase-type esterase domain-containing protein" evidence="1">
    <location>
        <begin position="24"/>
        <end position="539"/>
    </location>
</feature>
<dbReference type="EMBL" id="PQFF01000052">
    <property type="protein sequence ID" value="RHZ86067.1"/>
    <property type="molecule type" value="Genomic_DNA"/>
</dbReference>
<name>A0A397JER7_9GLOM</name>
<dbReference type="AlphaFoldDB" id="A0A397JER7"/>
<dbReference type="PANTHER" id="PTHR21325">
    <property type="entry name" value="PHOSPHOLIPASE B, PLB1"/>
    <property type="match status" value="1"/>
</dbReference>
<proteinExistence type="predicted"/>
<dbReference type="GO" id="GO:0006644">
    <property type="term" value="P:phospholipid metabolic process"/>
    <property type="evidence" value="ECO:0007669"/>
    <property type="project" value="TreeGrafter"/>
</dbReference>
<dbReference type="Gene3D" id="3.40.50.1110">
    <property type="entry name" value="SGNH hydrolase"/>
    <property type="match status" value="1"/>
</dbReference>
<organism evidence="2 3">
    <name type="scientific">Diversispora epigaea</name>
    <dbReference type="NCBI Taxonomy" id="1348612"/>
    <lineage>
        <taxon>Eukaryota</taxon>
        <taxon>Fungi</taxon>
        <taxon>Fungi incertae sedis</taxon>
        <taxon>Mucoromycota</taxon>
        <taxon>Glomeromycotina</taxon>
        <taxon>Glomeromycetes</taxon>
        <taxon>Diversisporales</taxon>
        <taxon>Diversisporaceae</taxon>
        <taxon>Diversispora</taxon>
    </lineage>
</organism>
<evidence type="ECO:0000256" key="1">
    <source>
        <dbReference type="SAM" id="SignalP"/>
    </source>
</evidence>
<evidence type="ECO:0008006" key="4">
    <source>
        <dbReference type="Google" id="ProtNLM"/>
    </source>
</evidence>
<dbReference type="STRING" id="1348612.A0A397JER7"/>
<dbReference type="InterPro" id="IPR038885">
    <property type="entry name" value="PLB1"/>
</dbReference>
<dbReference type="SUPFAM" id="SSF52266">
    <property type="entry name" value="SGNH hydrolase"/>
    <property type="match status" value="1"/>
</dbReference>
<dbReference type="GO" id="GO:0004620">
    <property type="term" value="F:phospholipase activity"/>
    <property type="evidence" value="ECO:0007669"/>
    <property type="project" value="InterPro"/>
</dbReference>
<sequence>MNHLSLLLQVLLLIFPLPQIIYTQENNIPKYNNNKQIIFSSTFNNNDDLLVTNINECPKLNSRNNNNLPTSVHDLRPDDIKLILALGDSITTAFGADAKCKDDGGDNNYLEELYEYRGVSYAMGGDDGAISLANFYKHYSPELRVLLLIFPLPQIIYTQENNIPKYNNNKQIIFSSTFNNNDDLLVTNINECPKLNSRNNNNLPTSVHDLRPDDIKLILALGDSITTAFGADAKCKDDGGDNNYLEELYEYRGVSYAMGGDDGAISLANFYKHYSPELRGASVGNHIVEICYGILCPPKQYHPELDNLNAALTGAMVKNLDYEIDYLLSQYEKESEEFKNSFKFLNLFIGSNDICLICSHSIPWITEKKFERYLMNAIEKIRLNIPNVIINIMDEFNVSQIYNLTKGQTEYCTKLGALPNFECECAFIEGPIGVHNRRQMDELSRKYNEAIKRIVQYYSEQPSNTFAVINHHFEYNLTSFPIDSLSCVDCFHPSTKLHQLVAKTLWNSLPFSSLGPKLVNWESDKKIRCWNEQDRIRIR</sequence>
<gene>
    <name evidence="2" type="ORF">Glove_55g18</name>
</gene>
<dbReference type="Pfam" id="PF00657">
    <property type="entry name" value="Lipase_GDSL"/>
    <property type="match status" value="1"/>
</dbReference>
<dbReference type="Proteomes" id="UP000266861">
    <property type="component" value="Unassembled WGS sequence"/>
</dbReference>
<feature type="signal peptide" evidence="1">
    <location>
        <begin position="1"/>
        <end position="23"/>
    </location>
</feature>
<protein>
    <recommendedName>
        <fullName evidence="4">SGNH hydrolase-type esterase domain-containing protein</fullName>
    </recommendedName>
</protein>
<dbReference type="PANTHER" id="PTHR21325:SF31">
    <property type="entry name" value="GH22081P-RELATED"/>
    <property type="match status" value="1"/>
</dbReference>
<keyword evidence="3" id="KW-1185">Reference proteome</keyword>
<keyword evidence="1" id="KW-0732">Signal</keyword>
<dbReference type="OrthoDB" id="10265800at2759"/>
<evidence type="ECO:0000313" key="3">
    <source>
        <dbReference type="Proteomes" id="UP000266861"/>
    </source>
</evidence>